<sequence length="66" mass="7152">MASSTRATLGWPGVIQTVCVIRLNIYAANKSKSATINSTCGIAQRQRTGIRLRPLIHEAINNKESA</sequence>
<reference evidence="1 2" key="1">
    <citation type="submission" date="2018-12" db="EMBL/GenBank/DDBJ databases">
        <title>Cadmium resistance mechanism in endophytic bacteria Burkholderia cenocepacia YG-3.</title>
        <authorList>
            <person name="Zhang X."/>
            <person name="Wang X."/>
            <person name="Zhu Y."/>
        </authorList>
    </citation>
    <scope>NUCLEOTIDE SEQUENCE [LARGE SCALE GENOMIC DNA]</scope>
    <source>
        <strain evidence="1 2">YG-3</strain>
    </source>
</reference>
<accession>A0A3S9NHC1</accession>
<organism evidence="1 2">
    <name type="scientific">Burkholderia cenocepacia</name>
    <dbReference type="NCBI Taxonomy" id="95486"/>
    <lineage>
        <taxon>Bacteria</taxon>
        <taxon>Pseudomonadati</taxon>
        <taxon>Pseudomonadota</taxon>
        <taxon>Betaproteobacteria</taxon>
        <taxon>Burkholderiales</taxon>
        <taxon>Burkholderiaceae</taxon>
        <taxon>Burkholderia</taxon>
        <taxon>Burkholderia cepacia complex</taxon>
    </lineage>
</organism>
<proteinExistence type="predicted"/>
<name>A0A3S9NHC1_9BURK</name>
<evidence type="ECO:0000313" key="2">
    <source>
        <dbReference type="Proteomes" id="UP000277191"/>
    </source>
</evidence>
<dbReference type="EMBL" id="CP034547">
    <property type="protein sequence ID" value="AZQ55105.1"/>
    <property type="molecule type" value="Genomic_DNA"/>
</dbReference>
<evidence type="ECO:0000313" key="1">
    <source>
        <dbReference type="EMBL" id="AZQ55105.1"/>
    </source>
</evidence>
<dbReference type="Proteomes" id="UP000277191">
    <property type="component" value="Chromosome 3"/>
</dbReference>
<dbReference type="AlphaFoldDB" id="A0A3S9NHC1"/>
<gene>
    <name evidence="1" type="ORF">D5R55_30065</name>
</gene>
<protein>
    <submittedName>
        <fullName evidence="1">Uncharacterized protein</fullName>
    </submittedName>
</protein>